<protein>
    <submittedName>
        <fullName evidence="2">Uncharacterized protein</fullName>
    </submittedName>
</protein>
<evidence type="ECO:0000313" key="3">
    <source>
        <dbReference type="Proteomes" id="UP000834106"/>
    </source>
</evidence>
<accession>A0AAD1Z9N8</accession>
<evidence type="ECO:0000313" key="2">
    <source>
        <dbReference type="EMBL" id="CAI9764763.1"/>
    </source>
</evidence>
<keyword evidence="3" id="KW-1185">Reference proteome</keyword>
<dbReference type="EMBL" id="OU503042">
    <property type="protein sequence ID" value="CAI9764763.1"/>
    <property type="molecule type" value="Genomic_DNA"/>
</dbReference>
<organism evidence="2 3">
    <name type="scientific">Fraxinus pennsylvanica</name>
    <dbReference type="NCBI Taxonomy" id="56036"/>
    <lineage>
        <taxon>Eukaryota</taxon>
        <taxon>Viridiplantae</taxon>
        <taxon>Streptophyta</taxon>
        <taxon>Embryophyta</taxon>
        <taxon>Tracheophyta</taxon>
        <taxon>Spermatophyta</taxon>
        <taxon>Magnoliopsida</taxon>
        <taxon>eudicotyledons</taxon>
        <taxon>Gunneridae</taxon>
        <taxon>Pentapetalae</taxon>
        <taxon>asterids</taxon>
        <taxon>lamiids</taxon>
        <taxon>Lamiales</taxon>
        <taxon>Oleaceae</taxon>
        <taxon>Oleeae</taxon>
        <taxon>Fraxinus</taxon>
    </lineage>
</organism>
<feature type="region of interest" description="Disordered" evidence="1">
    <location>
        <begin position="100"/>
        <end position="142"/>
    </location>
</feature>
<gene>
    <name evidence="2" type="ORF">FPE_LOCUS12193</name>
</gene>
<evidence type="ECO:0000256" key="1">
    <source>
        <dbReference type="SAM" id="MobiDB-lite"/>
    </source>
</evidence>
<name>A0AAD1Z9N8_9LAMI</name>
<reference evidence="2" key="1">
    <citation type="submission" date="2023-05" db="EMBL/GenBank/DDBJ databases">
        <authorList>
            <person name="Huff M."/>
        </authorList>
    </citation>
    <scope>NUCLEOTIDE SEQUENCE</scope>
</reference>
<sequence>MLRFIIPFGIPLCNGLALFRTFARQIWRFYAGQNQFLCDSILVELAEEPVILGPPSHDNCSSKDNAFTSINIEEKTSEEVVKDMDSTVMTNQVRSPKKMVSFNESVEEIKPNSSRRKKTQQGEKEAKPTKSILKVGSKIFQK</sequence>
<proteinExistence type="predicted"/>
<dbReference type="AlphaFoldDB" id="A0AAD1Z9N8"/>
<dbReference type="Proteomes" id="UP000834106">
    <property type="component" value="Chromosome 7"/>
</dbReference>